<sequence length="122" mass="14585">MISEATARKMAIRFFEKQGCLKFMETVQWNCVDEVFQDVVRTLGKAKTLELYGKLPKKLKVYTLIHLEGWNDDRLRRRLDRVYGEFDLVMESDTPERFEKFPEWMKKTDEIVLKYLKGGKNK</sequence>
<reference evidence="1" key="1">
    <citation type="journal article" date="2014" name="Front. Microbiol.">
        <title>High frequency of phylogenetically diverse reductive dehalogenase-homologous genes in deep subseafloor sedimentary metagenomes.</title>
        <authorList>
            <person name="Kawai M."/>
            <person name="Futagami T."/>
            <person name="Toyoda A."/>
            <person name="Takaki Y."/>
            <person name="Nishi S."/>
            <person name="Hori S."/>
            <person name="Arai W."/>
            <person name="Tsubouchi T."/>
            <person name="Morono Y."/>
            <person name="Uchiyama I."/>
            <person name="Ito T."/>
            <person name="Fujiyama A."/>
            <person name="Inagaki F."/>
            <person name="Takami H."/>
        </authorList>
    </citation>
    <scope>NUCLEOTIDE SEQUENCE</scope>
    <source>
        <strain evidence="1">Expedition CK06-06</strain>
    </source>
</reference>
<dbReference type="AlphaFoldDB" id="X1ETJ1"/>
<proteinExistence type="predicted"/>
<dbReference type="EMBL" id="BARU01009413">
    <property type="protein sequence ID" value="GAH36711.1"/>
    <property type="molecule type" value="Genomic_DNA"/>
</dbReference>
<accession>X1ETJ1</accession>
<name>X1ETJ1_9ZZZZ</name>
<protein>
    <submittedName>
        <fullName evidence="1">Uncharacterized protein</fullName>
    </submittedName>
</protein>
<gene>
    <name evidence="1" type="ORF">S03H2_18170</name>
</gene>
<evidence type="ECO:0000313" key="1">
    <source>
        <dbReference type="EMBL" id="GAH36711.1"/>
    </source>
</evidence>
<comment type="caution">
    <text evidence="1">The sequence shown here is derived from an EMBL/GenBank/DDBJ whole genome shotgun (WGS) entry which is preliminary data.</text>
</comment>
<organism evidence="1">
    <name type="scientific">marine sediment metagenome</name>
    <dbReference type="NCBI Taxonomy" id="412755"/>
    <lineage>
        <taxon>unclassified sequences</taxon>
        <taxon>metagenomes</taxon>
        <taxon>ecological metagenomes</taxon>
    </lineage>
</organism>